<dbReference type="Ensembl" id="ENSLACT00000007203.1">
    <property type="protein sequence ID" value="ENSLACP00000007144.1"/>
    <property type="gene ID" value="ENSLACG00000006339.1"/>
</dbReference>
<evidence type="ECO:0000259" key="8">
    <source>
        <dbReference type="PROSITE" id="PS50837"/>
    </source>
</evidence>
<organism evidence="9 10">
    <name type="scientific">Latimeria chalumnae</name>
    <name type="common">Coelacanth</name>
    <dbReference type="NCBI Taxonomy" id="7897"/>
    <lineage>
        <taxon>Eukaryota</taxon>
        <taxon>Metazoa</taxon>
        <taxon>Chordata</taxon>
        <taxon>Craniata</taxon>
        <taxon>Vertebrata</taxon>
        <taxon>Euteleostomi</taxon>
        <taxon>Coelacanthiformes</taxon>
        <taxon>Coelacanthidae</taxon>
        <taxon>Latimeria</taxon>
    </lineage>
</organism>
<dbReference type="AlphaFoldDB" id="H3ABX3"/>
<evidence type="ECO:0000256" key="3">
    <source>
        <dbReference type="ARBA" id="ARBA00022737"/>
    </source>
</evidence>
<evidence type="ECO:0000313" key="10">
    <source>
        <dbReference type="Proteomes" id="UP000008672"/>
    </source>
</evidence>
<dbReference type="InterPro" id="IPR050637">
    <property type="entry name" value="NLRP_innate_immun_reg"/>
</dbReference>
<keyword evidence="2" id="KW-0963">Cytoplasm</keyword>
<dbReference type="GO" id="GO:0006954">
    <property type="term" value="P:inflammatory response"/>
    <property type="evidence" value="ECO:0007669"/>
    <property type="project" value="UniProtKB-KW"/>
</dbReference>
<keyword evidence="3" id="KW-0677">Repeat</keyword>
<dbReference type="GO" id="GO:0005737">
    <property type="term" value="C:cytoplasm"/>
    <property type="evidence" value="ECO:0007669"/>
    <property type="project" value="UniProtKB-SubCell"/>
</dbReference>
<evidence type="ECO:0000313" key="9">
    <source>
        <dbReference type="Ensembl" id="ENSLACP00000007144.1"/>
    </source>
</evidence>
<dbReference type="PANTHER" id="PTHR45690:SF19">
    <property type="entry name" value="NACHT, LRR AND PYD DOMAINS-CONTAINING PROTEIN 3"/>
    <property type="match status" value="1"/>
</dbReference>
<dbReference type="eggNOG" id="ENOG502QTJW">
    <property type="taxonomic scope" value="Eukaryota"/>
</dbReference>
<dbReference type="Gene3D" id="3.40.50.300">
    <property type="entry name" value="P-loop containing nucleotide triphosphate hydrolases"/>
    <property type="match status" value="1"/>
</dbReference>
<keyword evidence="5" id="KW-0067">ATP-binding</keyword>
<accession>H3ABX3</accession>
<sequence>IMENIFPLEKSGTQAPKTIMLKGISGIGKTIVTQKIIYDWASEKCCKQFYCVLSFHFQELNLIRWPISLKNLILEKYGELAPVLPELLQKPNILITLDGLDEFKHQLDFHGSKVYKSVDDVATVAEIVVNLLNQNLLPKATIFLTTRPTVSSVPKKLIDKNLVLAGFTSSGTKEYCLNYYKDIRIAGIVYNYISGYDSLSALSFIPLYCYIICTLVEKIVTKGKDQLPSYRPPLTVTEVYHQYLINALQHHGRGTEVPSQQDPSQVIGISVKQAIFRLGKLAYKGLLSNMILFDEEMLNYYGLSLNSLPSSFLTNVFTTQQYGEQCLYSFFHVTLQEFFAALYCVIEIGDNDQTLIECLNAWCLGEVHQSGNIHLLEDITQDSGNLQEQLQTFTKFFVGLLKLIKDKSLTGLIESNNDNILFLLKKWFTVCFEDETLTKHHFLILANCLFEFQEYSIVKSTSPNINEIQLENIKLFPLDCVAINYALK</sequence>
<dbReference type="GO" id="GO:0005524">
    <property type="term" value="F:ATP binding"/>
    <property type="evidence" value="ECO:0007669"/>
    <property type="project" value="UniProtKB-KW"/>
</dbReference>
<reference evidence="9" key="2">
    <citation type="submission" date="2025-08" db="UniProtKB">
        <authorList>
            <consortium name="Ensembl"/>
        </authorList>
    </citation>
    <scope>IDENTIFICATION</scope>
</reference>
<evidence type="ECO:0000256" key="4">
    <source>
        <dbReference type="ARBA" id="ARBA00022741"/>
    </source>
</evidence>
<reference evidence="10" key="1">
    <citation type="submission" date="2011-08" db="EMBL/GenBank/DDBJ databases">
        <title>The draft genome of Latimeria chalumnae.</title>
        <authorList>
            <person name="Di Palma F."/>
            <person name="Alfoldi J."/>
            <person name="Johnson J."/>
            <person name="Berlin A."/>
            <person name="Gnerre S."/>
            <person name="Jaffe D."/>
            <person name="MacCallum I."/>
            <person name="Young S."/>
            <person name="Walker B.J."/>
            <person name="Lander E."/>
            <person name="Lindblad-Toh K."/>
        </authorList>
    </citation>
    <scope>NUCLEOTIDE SEQUENCE [LARGE SCALE GENOMIC DNA]</scope>
    <source>
        <strain evidence="10">Wild caught</strain>
    </source>
</reference>
<dbReference type="Pfam" id="PF17779">
    <property type="entry name" value="WHD_NOD2"/>
    <property type="match status" value="1"/>
</dbReference>
<reference evidence="9" key="3">
    <citation type="submission" date="2025-09" db="UniProtKB">
        <authorList>
            <consortium name="Ensembl"/>
        </authorList>
    </citation>
    <scope>IDENTIFICATION</scope>
</reference>
<keyword evidence="10" id="KW-1185">Reference proteome</keyword>
<dbReference type="GO" id="GO:0045087">
    <property type="term" value="P:innate immune response"/>
    <property type="evidence" value="ECO:0007669"/>
    <property type="project" value="UniProtKB-KW"/>
</dbReference>
<protein>
    <recommendedName>
        <fullName evidence="8">NACHT domain-containing protein</fullName>
    </recommendedName>
</protein>
<proteinExistence type="predicted"/>
<dbReference type="InterPro" id="IPR027417">
    <property type="entry name" value="P-loop_NTPase"/>
</dbReference>
<dbReference type="OMA" id="MATFREY"/>
<dbReference type="Proteomes" id="UP000008672">
    <property type="component" value="Unassembled WGS sequence"/>
</dbReference>
<dbReference type="InParanoid" id="H3ABX3"/>
<evidence type="ECO:0000256" key="7">
    <source>
        <dbReference type="ARBA" id="ARBA00023198"/>
    </source>
</evidence>
<keyword evidence="7" id="KW-0395">Inflammatory response</keyword>
<evidence type="ECO:0000256" key="5">
    <source>
        <dbReference type="ARBA" id="ARBA00022840"/>
    </source>
</evidence>
<feature type="domain" description="NACHT" evidence="8">
    <location>
        <begin position="17"/>
        <end position="148"/>
    </location>
</feature>
<dbReference type="InterPro" id="IPR041267">
    <property type="entry name" value="NLRP_HD2"/>
</dbReference>
<dbReference type="InterPro" id="IPR007111">
    <property type="entry name" value="NACHT_NTPase"/>
</dbReference>
<dbReference type="InterPro" id="IPR041075">
    <property type="entry name" value="NOD1/2_WH"/>
</dbReference>
<dbReference type="Pfam" id="PF05729">
    <property type="entry name" value="NACHT"/>
    <property type="match status" value="1"/>
</dbReference>
<name>H3ABX3_LATCH</name>
<dbReference type="SUPFAM" id="SSF52540">
    <property type="entry name" value="P-loop containing nucleoside triphosphate hydrolases"/>
    <property type="match status" value="1"/>
</dbReference>
<keyword evidence="4" id="KW-0547">Nucleotide-binding</keyword>
<dbReference type="PROSITE" id="PS50837">
    <property type="entry name" value="NACHT"/>
    <property type="match status" value="1"/>
</dbReference>
<evidence type="ECO:0000256" key="1">
    <source>
        <dbReference type="ARBA" id="ARBA00004496"/>
    </source>
</evidence>
<dbReference type="PANTHER" id="PTHR45690">
    <property type="entry name" value="NACHT, LRR AND PYD DOMAINS-CONTAINING PROTEIN 12"/>
    <property type="match status" value="1"/>
</dbReference>
<evidence type="ECO:0000256" key="6">
    <source>
        <dbReference type="ARBA" id="ARBA00022843"/>
    </source>
</evidence>
<evidence type="ECO:0000256" key="2">
    <source>
        <dbReference type="ARBA" id="ARBA00022490"/>
    </source>
</evidence>
<dbReference type="GeneTree" id="ENSGT01150000286904"/>
<dbReference type="EMBL" id="AFYH01096752">
    <property type="status" value="NOT_ANNOTATED_CDS"/>
    <property type="molecule type" value="Genomic_DNA"/>
</dbReference>
<dbReference type="STRING" id="7897.ENSLACP00000007144"/>
<dbReference type="Pfam" id="PF17776">
    <property type="entry name" value="NLRC4_HD2"/>
    <property type="match status" value="1"/>
</dbReference>
<keyword evidence="6" id="KW-0832">Ubl conjugation</keyword>
<comment type="subcellular location">
    <subcellularLocation>
        <location evidence="1">Cytoplasm</location>
    </subcellularLocation>
</comment>
<dbReference type="HOGENOM" id="CLU_002274_3_2_1"/>